<dbReference type="Proteomes" id="UP001055868">
    <property type="component" value="Chromosome"/>
</dbReference>
<organism evidence="1 2">
    <name type="scientific">Brachybacterium kimchii</name>
    <dbReference type="NCBI Taxonomy" id="2942909"/>
    <lineage>
        <taxon>Bacteria</taxon>
        <taxon>Bacillati</taxon>
        <taxon>Actinomycetota</taxon>
        <taxon>Actinomycetes</taxon>
        <taxon>Micrococcales</taxon>
        <taxon>Dermabacteraceae</taxon>
        <taxon>Brachybacterium</taxon>
    </lineage>
</organism>
<dbReference type="RefSeq" id="WP_249478671.1">
    <property type="nucleotide sequence ID" value="NZ_CP097218.1"/>
</dbReference>
<protein>
    <submittedName>
        <fullName evidence="1">Phage minor capsid protein</fullName>
    </submittedName>
</protein>
<evidence type="ECO:0000313" key="2">
    <source>
        <dbReference type="Proteomes" id="UP001055868"/>
    </source>
</evidence>
<proteinExistence type="predicted"/>
<name>A0ABY4N4I1_9MICO</name>
<dbReference type="EMBL" id="CP097218">
    <property type="protein sequence ID" value="UQN29474.1"/>
    <property type="molecule type" value="Genomic_DNA"/>
</dbReference>
<keyword evidence="2" id="KW-1185">Reference proteome</keyword>
<evidence type="ECO:0000313" key="1">
    <source>
        <dbReference type="EMBL" id="UQN29474.1"/>
    </source>
</evidence>
<dbReference type="InterPro" id="IPR009319">
    <property type="entry name" value="Phage_A118_VSP1"/>
</dbReference>
<dbReference type="Pfam" id="PF06152">
    <property type="entry name" value="Phage_min_cap2"/>
    <property type="match status" value="1"/>
</dbReference>
<sequence length="363" mass="39809">MPASPDMAREVAQRVRLIYEAAEDHAVRVITRRLADGLDAPDWAQQKAAELPGVLQELDRYMRRLDEAAPALFERVIAEAYQQGLTAAHLDVKGLGIVPEPLGGINASQAVQALVESLVATQAGAAPRVVRAVSDMYQDVTAETAAQVLTGTASRREAARSALGKYADRGVRAFRDRSGRRWDLASYAEMATRTTAGQAAIAGHTDQLKDLGQDLVKVSTSPESCPECSPWQGRVLSLTGRTSGRLSDGVRVAGTIDRARAAGFQHPNCTHTVGLYLPGHSSRAKAAPADPKVYETRQRQRSYERQVRGWKRRADMDAAFYGPDSPEAKRTRTKLRARQSQFKAWREENGRKSLSYRTSLTAR</sequence>
<gene>
    <name evidence="1" type="ORF">M4486_17845</name>
</gene>
<accession>A0ABY4N4I1</accession>
<reference evidence="1" key="1">
    <citation type="submission" date="2022-05" db="EMBL/GenBank/DDBJ databases">
        <title>Genomic analysis of Brachybacterium sp. CBA3104.</title>
        <authorList>
            <person name="Roh S.W."/>
            <person name="Kim Y.B."/>
            <person name="Kim Y."/>
        </authorList>
    </citation>
    <scope>NUCLEOTIDE SEQUENCE</scope>
    <source>
        <strain evidence="1">CBA3104</strain>
    </source>
</reference>